<name>A0A0D3KKF0_EMIH1</name>
<protein>
    <submittedName>
        <fullName evidence="2">Uncharacterized protein</fullName>
    </submittedName>
</protein>
<dbReference type="EnsemblProtists" id="EOD36235">
    <property type="protein sequence ID" value="EOD36235"/>
    <property type="gene ID" value="EMIHUDRAFT_226515"/>
</dbReference>
<reference evidence="2" key="2">
    <citation type="submission" date="2024-10" db="UniProtKB">
        <authorList>
            <consortium name="EnsemblProtists"/>
        </authorList>
    </citation>
    <scope>IDENTIFICATION</scope>
</reference>
<keyword evidence="1" id="KW-1133">Transmembrane helix</keyword>
<dbReference type="Proteomes" id="UP000013827">
    <property type="component" value="Unassembled WGS sequence"/>
</dbReference>
<dbReference type="PaxDb" id="2903-EOD36235"/>
<dbReference type="KEGG" id="ehx:EMIHUDRAFT_226515"/>
<dbReference type="RefSeq" id="XP_005788664.1">
    <property type="nucleotide sequence ID" value="XM_005788607.1"/>
</dbReference>
<feature type="transmembrane region" description="Helical" evidence="1">
    <location>
        <begin position="293"/>
        <end position="311"/>
    </location>
</feature>
<keyword evidence="3" id="KW-1185">Reference proteome</keyword>
<keyword evidence="1" id="KW-0472">Membrane</keyword>
<reference evidence="3" key="1">
    <citation type="journal article" date="2013" name="Nature">
        <title>Pan genome of the phytoplankton Emiliania underpins its global distribution.</title>
        <authorList>
            <person name="Read B.A."/>
            <person name="Kegel J."/>
            <person name="Klute M.J."/>
            <person name="Kuo A."/>
            <person name="Lefebvre S.C."/>
            <person name="Maumus F."/>
            <person name="Mayer C."/>
            <person name="Miller J."/>
            <person name="Monier A."/>
            <person name="Salamov A."/>
            <person name="Young J."/>
            <person name="Aguilar M."/>
            <person name="Claverie J.M."/>
            <person name="Frickenhaus S."/>
            <person name="Gonzalez K."/>
            <person name="Herman E.K."/>
            <person name="Lin Y.C."/>
            <person name="Napier J."/>
            <person name="Ogata H."/>
            <person name="Sarno A.F."/>
            <person name="Shmutz J."/>
            <person name="Schroeder D."/>
            <person name="de Vargas C."/>
            <person name="Verret F."/>
            <person name="von Dassow P."/>
            <person name="Valentin K."/>
            <person name="Van de Peer Y."/>
            <person name="Wheeler G."/>
            <person name="Dacks J.B."/>
            <person name="Delwiche C.F."/>
            <person name="Dyhrman S.T."/>
            <person name="Glockner G."/>
            <person name="John U."/>
            <person name="Richards T."/>
            <person name="Worden A.Z."/>
            <person name="Zhang X."/>
            <person name="Grigoriev I.V."/>
            <person name="Allen A.E."/>
            <person name="Bidle K."/>
            <person name="Borodovsky M."/>
            <person name="Bowler C."/>
            <person name="Brownlee C."/>
            <person name="Cock J.M."/>
            <person name="Elias M."/>
            <person name="Gladyshev V.N."/>
            <person name="Groth M."/>
            <person name="Guda C."/>
            <person name="Hadaegh A."/>
            <person name="Iglesias-Rodriguez M.D."/>
            <person name="Jenkins J."/>
            <person name="Jones B.M."/>
            <person name="Lawson T."/>
            <person name="Leese F."/>
            <person name="Lindquist E."/>
            <person name="Lobanov A."/>
            <person name="Lomsadze A."/>
            <person name="Malik S.B."/>
            <person name="Marsh M.E."/>
            <person name="Mackinder L."/>
            <person name="Mock T."/>
            <person name="Mueller-Roeber B."/>
            <person name="Pagarete A."/>
            <person name="Parker M."/>
            <person name="Probert I."/>
            <person name="Quesneville H."/>
            <person name="Raines C."/>
            <person name="Rensing S.A."/>
            <person name="Riano-Pachon D.M."/>
            <person name="Richier S."/>
            <person name="Rokitta S."/>
            <person name="Shiraiwa Y."/>
            <person name="Soanes D.M."/>
            <person name="van der Giezen M."/>
            <person name="Wahlund T.M."/>
            <person name="Williams B."/>
            <person name="Wilson W."/>
            <person name="Wolfe G."/>
            <person name="Wurch L.L."/>
        </authorList>
    </citation>
    <scope>NUCLEOTIDE SEQUENCE</scope>
</reference>
<feature type="transmembrane region" description="Helical" evidence="1">
    <location>
        <begin position="37"/>
        <end position="65"/>
    </location>
</feature>
<accession>A0A0D3KKF0</accession>
<sequence>MPADADTSDLITFKPNGLASTAMIATLQGTLKGRDALLAWTLLVLTHTIQFCLTLGSINTYFVSLVQGNSTDFSWGSTFDAHSGKLDVLSHICLVVVLLLFPFLQLASLLGMTAFSEAAHTFLLLRSLLRARPKLKKAGSWVPGIWVIVAGEAAFVVLVGMIFPMLIFATAAKVALNTDFNFYSLATTALVGKFIMNLDETALQLVETYKWTDASLAGSSVMYVGKAADAACKKLVKRVGLLLSLSELVMIIVMKSALTVRLLWAVPAMGLVSMLLYEYPFTPMGQWNSLQRLVPLVWSLTFAAVVVIYNVELYDADGALYPLMLASQFLNGSFLG</sequence>
<feature type="transmembrane region" description="Helical" evidence="1">
    <location>
        <begin position="141"/>
        <end position="168"/>
    </location>
</feature>
<dbReference type="AlphaFoldDB" id="A0A0D3KKF0"/>
<evidence type="ECO:0000313" key="2">
    <source>
        <dbReference type="EnsemblProtists" id="EOD36235"/>
    </source>
</evidence>
<dbReference type="GeneID" id="17281505"/>
<keyword evidence="1" id="KW-0812">Transmembrane</keyword>
<organism evidence="2 3">
    <name type="scientific">Emiliania huxleyi (strain CCMP1516)</name>
    <dbReference type="NCBI Taxonomy" id="280463"/>
    <lineage>
        <taxon>Eukaryota</taxon>
        <taxon>Haptista</taxon>
        <taxon>Haptophyta</taxon>
        <taxon>Prymnesiophyceae</taxon>
        <taxon>Isochrysidales</taxon>
        <taxon>Noelaerhabdaceae</taxon>
        <taxon>Emiliania</taxon>
    </lineage>
</organism>
<evidence type="ECO:0000313" key="3">
    <source>
        <dbReference type="Proteomes" id="UP000013827"/>
    </source>
</evidence>
<dbReference type="HOGENOM" id="CLU_827512_0_0_1"/>
<proteinExistence type="predicted"/>
<evidence type="ECO:0000256" key="1">
    <source>
        <dbReference type="SAM" id="Phobius"/>
    </source>
</evidence>
<feature type="transmembrane region" description="Helical" evidence="1">
    <location>
        <begin position="264"/>
        <end position="281"/>
    </location>
</feature>
<feature type="transmembrane region" description="Helical" evidence="1">
    <location>
        <begin position="86"/>
        <end position="104"/>
    </location>
</feature>